<accession>A0A7Z7HNY3</accession>
<evidence type="ECO:0000313" key="2">
    <source>
        <dbReference type="Proteomes" id="UP000242886"/>
    </source>
</evidence>
<sequence length="55" mass="5812">MCCVQGILLFFCNGWVGEASKDAREVAVDCRVAVFFAVMGVGLEGCAGILQLRTG</sequence>
<dbReference type="Proteomes" id="UP000242886">
    <property type="component" value="Chromosome SDENCHOL"/>
</dbReference>
<dbReference type="EMBL" id="LT837803">
    <property type="protein sequence ID" value="SMB21817.1"/>
    <property type="molecule type" value="Genomic_DNA"/>
</dbReference>
<proteinExistence type="predicted"/>
<keyword evidence="2" id="KW-1185">Reference proteome</keyword>
<evidence type="ECO:0000313" key="1">
    <source>
        <dbReference type="EMBL" id="SMB21817.1"/>
    </source>
</evidence>
<dbReference type="AlphaFoldDB" id="A0A7Z7HNY3"/>
<gene>
    <name evidence="1" type="ORF">SDENCHOL_10403</name>
</gene>
<reference evidence="1" key="1">
    <citation type="submission" date="2017-03" db="EMBL/GenBank/DDBJ databases">
        <authorList>
            <consortium name="AG Boll"/>
        </authorList>
    </citation>
    <scope>NUCLEOTIDE SEQUENCE [LARGE SCALE GENOMIC DNA]</scope>
    <source>
        <strain evidence="1">Chol</strain>
    </source>
</reference>
<name>A0A7Z7HNY3_9PROT</name>
<organism evidence="1 2">
    <name type="scientific">Sterolibacterium denitrificans</name>
    <dbReference type="NCBI Taxonomy" id="157592"/>
    <lineage>
        <taxon>Bacteria</taxon>
        <taxon>Pseudomonadati</taxon>
        <taxon>Pseudomonadota</taxon>
        <taxon>Betaproteobacteria</taxon>
        <taxon>Nitrosomonadales</taxon>
        <taxon>Sterolibacteriaceae</taxon>
        <taxon>Sterolibacterium</taxon>
    </lineage>
</organism>
<protein>
    <submittedName>
        <fullName evidence="1">Uncharacterized protein</fullName>
    </submittedName>
</protein>